<dbReference type="EMBL" id="VNHT01000007">
    <property type="protein sequence ID" value="TYP91925.1"/>
    <property type="molecule type" value="Genomic_DNA"/>
</dbReference>
<dbReference type="OrthoDB" id="8546611at2"/>
<dbReference type="AlphaFoldDB" id="A0A5D3YFD2"/>
<sequence length="174" mass="19560">MKRILDPRMGFSEAWFAAIYYESRLCVDSVTFTVHDISLFGNLHRWFFGNLHVDGLTLDLDSTIMTPYGNSKAQCEHNLHKHTRYSHHPFMAFIANTCIVANVCLGLDNGHSINNAFSFLDGSLDKLDGSQVVLLPADSGFSDSAFFDNLDWRDIHSLITLHLNQPLIASNEAL</sequence>
<gene>
    <name evidence="1" type="ORF">BCL69_100786</name>
</gene>
<reference evidence="1 2" key="1">
    <citation type="submission" date="2019-07" db="EMBL/GenBank/DDBJ databases">
        <title>Active sludge and wastewater microbial communities from Klosterneuburg, Austria.</title>
        <authorList>
            <person name="Wagner M."/>
        </authorList>
    </citation>
    <scope>NUCLEOTIDE SEQUENCE [LARGE SCALE GENOMIC DNA]</scope>
    <source>
        <strain evidence="1 2">Nm2</strain>
    </source>
</reference>
<evidence type="ECO:0000313" key="2">
    <source>
        <dbReference type="Proteomes" id="UP000324176"/>
    </source>
</evidence>
<accession>A0A5D3YFD2</accession>
<dbReference type="RefSeq" id="WP_052752301.1">
    <property type="nucleotide sequence ID" value="NZ_CP011451.1"/>
</dbReference>
<organism evidence="1 2">
    <name type="scientific">Nitrosomonas communis</name>
    <dbReference type="NCBI Taxonomy" id="44574"/>
    <lineage>
        <taxon>Bacteria</taxon>
        <taxon>Pseudomonadati</taxon>
        <taxon>Pseudomonadota</taxon>
        <taxon>Betaproteobacteria</taxon>
        <taxon>Nitrosomonadales</taxon>
        <taxon>Nitrosomonadaceae</taxon>
        <taxon>Nitrosomonas</taxon>
    </lineage>
</organism>
<evidence type="ECO:0000313" key="1">
    <source>
        <dbReference type="EMBL" id="TYP91925.1"/>
    </source>
</evidence>
<proteinExistence type="predicted"/>
<dbReference type="Proteomes" id="UP000324176">
    <property type="component" value="Unassembled WGS sequence"/>
</dbReference>
<name>A0A5D3YFD2_9PROT</name>
<protein>
    <submittedName>
        <fullName evidence="1">DDE family transposase</fullName>
    </submittedName>
</protein>
<comment type="caution">
    <text evidence="1">The sequence shown here is derived from an EMBL/GenBank/DDBJ whole genome shotgun (WGS) entry which is preliminary data.</text>
</comment>